<feature type="transmembrane region" description="Helical" evidence="2">
    <location>
        <begin position="33"/>
        <end position="52"/>
    </location>
</feature>
<keyword evidence="5" id="KW-1185">Reference proteome</keyword>
<keyword evidence="2" id="KW-1133">Transmembrane helix</keyword>
<evidence type="ECO:0000256" key="2">
    <source>
        <dbReference type="SAM" id="Phobius"/>
    </source>
</evidence>
<reference evidence="4" key="1">
    <citation type="submission" date="2020-11" db="EMBL/GenBank/DDBJ databases">
        <title>Isolation and identification of active actinomycetes.</title>
        <authorList>
            <person name="Sun X."/>
        </authorList>
    </citation>
    <scope>NUCLEOTIDE SEQUENCE</scope>
    <source>
        <strain evidence="4">NEAU-A11</strain>
    </source>
</reference>
<dbReference type="Pfam" id="PF11992">
    <property type="entry name" value="TgpA_N"/>
    <property type="match status" value="1"/>
</dbReference>
<keyword evidence="2" id="KW-0812">Transmembrane</keyword>
<protein>
    <submittedName>
        <fullName evidence="4">Transglutaminase domain-containing protein</fullName>
    </submittedName>
</protein>
<dbReference type="AlphaFoldDB" id="A0A931G104"/>
<feature type="transmembrane region" description="Helical" evidence="2">
    <location>
        <begin position="114"/>
        <end position="133"/>
    </location>
</feature>
<dbReference type="Pfam" id="PF01841">
    <property type="entry name" value="Transglut_core"/>
    <property type="match status" value="1"/>
</dbReference>
<dbReference type="SMART" id="SM00460">
    <property type="entry name" value="TGc"/>
    <property type="match status" value="1"/>
</dbReference>
<evidence type="ECO:0000256" key="1">
    <source>
        <dbReference type="SAM" id="MobiDB-lite"/>
    </source>
</evidence>
<dbReference type="SUPFAM" id="SSF54001">
    <property type="entry name" value="Cysteine proteinases"/>
    <property type="match status" value="1"/>
</dbReference>
<dbReference type="InterPro" id="IPR002931">
    <property type="entry name" value="Transglutaminase-like"/>
</dbReference>
<dbReference type="InterPro" id="IPR021878">
    <property type="entry name" value="TgpA_N"/>
</dbReference>
<feature type="region of interest" description="Disordered" evidence="1">
    <location>
        <begin position="528"/>
        <end position="561"/>
    </location>
</feature>
<evidence type="ECO:0000313" key="4">
    <source>
        <dbReference type="EMBL" id="MBG0567343.1"/>
    </source>
</evidence>
<feature type="transmembrane region" description="Helical" evidence="2">
    <location>
        <begin position="163"/>
        <end position="184"/>
    </location>
</feature>
<sequence>MVRWARAAILPVALAGLLALAGAVLGRIYSDGLLLPLCAGAAAGSVATGVAARRLPSWTAAPISALLLAGYTVLALHLAAPAGLTAAVLRDALANGIPRLLTALIPVEPEPDTVLAPIVAVWLTGLAATEIAVRGGRVLFGCLPPVLLYVAALYVVGPNAGPATGPTLAFAALVAAALLGGDPASARLPARVRAHALATAAAGLLTLLALVAVAGPWVSRQVSATPADPRRYVEPPRVDSLDESPLNRISGWALSPAQPLLEFRPGPDPARAGGEVRLRLAVLPDYDGVTWRVGGVYRNAGRVLPEQPVLPGATVADARQEITVTGLTGRLLPAIPAPATVSGARVAYDAGTGTLIRPEGLSHGLRYTATSRVQTPDLNLLPIAEAPSGDAVARYLSVGSGVPEQIQRLAEHLADGNGGAYDRAVAIEEFLAEHYRAVGDAPSGHAYPNLAHFLFGRAEQGGRVGTSEQFAAAYALLARLIGLPSRIVVGFTAPAAGGEVTGGDALAWPEVLFDGLGWVAFDPMPKSDEARPVEEDLAPRPTTPPPTPSEPAPSDTPSAASSALLAAPSLDAGPPAFAVAGGAGGSVLVVAVIGGLAVVQMRRAQRRRRLFTGGPGERIAGAWLELTDALRLAGRPIPAHLSATEAAEYAAMPPPAARRFIRLRRATPSAEAAARLPSVGHEGSAAPSSASGAGAPRGESREVVDPASDAADGPYAGWESPPLPDQGAGPEPVPSLAELAAGREAVSPLPNMGAGRKAVSPSADMAAGREAMSRLGDLAAGREPVAPLGDLAARQESLPPSASGRQSLPPLDDLVAAVNVVGFAPDQADATQADRAATQVLAFSAALRRDRPRWARIWWSLRPGPLRWHRDD</sequence>
<dbReference type="RefSeq" id="WP_196419112.1">
    <property type="nucleotide sequence ID" value="NZ_JADQTO010000026.1"/>
</dbReference>
<dbReference type="InterPro" id="IPR038765">
    <property type="entry name" value="Papain-like_cys_pep_sf"/>
</dbReference>
<feature type="compositionally biased region" description="Low complexity" evidence="1">
    <location>
        <begin position="552"/>
        <end position="561"/>
    </location>
</feature>
<feature type="domain" description="Transglutaminase-like" evidence="3">
    <location>
        <begin position="459"/>
        <end position="525"/>
    </location>
</feature>
<feature type="compositionally biased region" description="Basic and acidic residues" evidence="1">
    <location>
        <begin position="528"/>
        <end position="538"/>
    </location>
</feature>
<name>A0A931G104_9ACTN</name>
<feature type="transmembrane region" description="Helical" evidence="2">
    <location>
        <begin position="64"/>
        <end position="89"/>
    </location>
</feature>
<dbReference type="PANTHER" id="PTHR42736">
    <property type="entry name" value="PROTEIN-GLUTAMINE GAMMA-GLUTAMYLTRANSFERASE"/>
    <property type="match status" value="1"/>
</dbReference>
<evidence type="ECO:0000313" key="5">
    <source>
        <dbReference type="Proteomes" id="UP000598146"/>
    </source>
</evidence>
<feature type="transmembrane region" description="Helical" evidence="2">
    <location>
        <begin position="576"/>
        <end position="599"/>
    </location>
</feature>
<dbReference type="EMBL" id="JADQTO010000026">
    <property type="protein sequence ID" value="MBG0567343.1"/>
    <property type="molecule type" value="Genomic_DNA"/>
</dbReference>
<organism evidence="4 5">
    <name type="scientific">Actinoplanes aureus</name>
    <dbReference type="NCBI Taxonomy" id="2792083"/>
    <lineage>
        <taxon>Bacteria</taxon>
        <taxon>Bacillati</taxon>
        <taxon>Actinomycetota</taxon>
        <taxon>Actinomycetes</taxon>
        <taxon>Micromonosporales</taxon>
        <taxon>Micromonosporaceae</taxon>
        <taxon>Actinoplanes</taxon>
    </lineage>
</organism>
<feature type="region of interest" description="Disordered" evidence="1">
    <location>
        <begin position="672"/>
        <end position="734"/>
    </location>
</feature>
<feature type="transmembrane region" description="Helical" evidence="2">
    <location>
        <begin position="138"/>
        <end position="157"/>
    </location>
</feature>
<evidence type="ECO:0000259" key="3">
    <source>
        <dbReference type="SMART" id="SM00460"/>
    </source>
</evidence>
<feature type="transmembrane region" description="Helical" evidence="2">
    <location>
        <begin position="196"/>
        <end position="218"/>
    </location>
</feature>
<gene>
    <name evidence="4" type="ORF">I4J89_38425</name>
</gene>
<dbReference type="Gene3D" id="3.10.620.30">
    <property type="match status" value="1"/>
</dbReference>
<feature type="compositionally biased region" description="Pro residues" evidence="1">
    <location>
        <begin position="541"/>
        <end position="551"/>
    </location>
</feature>
<dbReference type="Proteomes" id="UP000598146">
    <property type="component" value="Unassembled WGS sequence"/>
</dbReference>
<feature type="region of interest" description="Disordered" evidence="1">
    <location>
        <begin position="747"/>
        <end position="766"/>
    </location>
</feature>
<comment type="caution">
    <text evidence="4">The sequence shown here is derived from an EMBL/GenBank/DDBJ whole genome shotgun (WGS) entry which is preliminary data.</text>
</comment>
<accession>A0A931G104</accession>
<keyword evidence="2" id="KW-0472">Membrane</keyword>
<feature type="compositionally biased region" description="Low complexity" evidence="1">
    <location>
        <begin position="682"/>
        <end position="697"/>
    </location>
</feature>
<dbReference type="PANTHER" id="PTHR42736:SF1">
    <property type="entry name" value="PROTEIN-GLUTAMINE GAMMA-GLUTAMYLTRANSFERASE"/>
    <property type="match status" value="1"/>
</dbReference>
<proteinExistence type="predicted"/>
<dbReference type="InterPro" id="IPR052901">
    <property type="entry name" value="Bact_TGase-like"/>
</dbReference>